<dbReference type="Proteomes" id="UP001499990">
    <property type="component" value="Unassembled WGS sequence"/>
</dbReference>
<dbReference type="EMBL" id="BAAAYL010000001">
    <property type="protein sequence ID" value="GAA3368563.1"/>
    <property type="molecule type" value="Genomic_DNA"/>
</dbReference>
<evidence type="ECO:0000313" key="2">
    <source>
        <dbReference type="Proteomes" id="UP001499990"/>
    </source>
</evidence>
<evidence type="ECO:0000313" key="1">
    <source>
        <dbReference type="EMBL" id="GAA3368563.1"/>
    </source>
</evidence>
<proteinExistence type="predicted"/>
<reference evidence="2" key="1">
    <citation type="journal article" date="2019" name="Int. J. Syst. Evol. Microbiol.">
        <title>The Global Catalogue of Microorganisms (GCM) 10K type strain sequencing project: providing services to taxonomists for standard genome sequencing and annotation.</title>
        <authorList>
            <consortium name="The Broad Institute Genomics Platform"/>
            <consortium name="The Broad Institute Genome Sequencing Center for Infectious Disease"/>
            <person name="Wu L."/>
            <person name="Ma J."/>
        </authorList>
    </citation>
    <scope>NUCLEOTIDE SEQUENCE [LARGE SCALE GENOMIC DNA]</scope>
    <source>
        <strain evidence="2">JCM 9651</strain>
    </source>
</reference>
<accession>A0ABP6S5K0</accession>
<sequence>MLRSGEADLETLDLAAPALAFGFRDSVEQVVADLHDPVALSRVRPQETASEATVLMDATGPVGSAAVAQGDPAAFEVTEELACGSLPALAAGPGPAGPGAPR</sequence>
<name>A0ABP6S5K0_9ACTN</name>
<protein>
    <submittedName>
        <fullName evidence="1">Uncharacterized protein</fullName>
    </submittedName>
</protein>
<organism evidence="1 2">
    <name type="scientific">Streptomyces sannanensis</name>
    <dbReference type="NCBI Taxonomy" id="285536"/>
    <lineage>
        <taxon>Bacteria</taxon>
        <taxon>Bacillati</taxon>
        <taxon>Actinomycetota</taxon>
        <taxon>Actinomycetes</taxon>
        <taxon>Kitasatosporales</taxon>
        <taxon>Streptomycetaceae</taxon>
        <taxon>Streptomyces</taxon>
    </lineage>
</organism>
<keyword evidence="2" id="KW-1185">Reference proteome</keyword>
<comment type="caution">
    <text evidence="1">The sequence shown here is derived from an EMBL/GenBank/DDBJ whole genome shotgun (WGS) entry which is preliminary data.</text>
</comment>
<gene>
    <name evidence="1" type="ORF">GCM10020367_07430</name>
</gene>